<dbReference type="Proteomes" id="UP001241758">
    <property type="component" value="Unassembled WGS sequence"/>
</dbReference>
<dbReference type="Gene3D" id="2.130.10.10">
    <property type="entry name" value="YVTN repeat-like/Quinoprotein amine dehydrogenase"/>
    <property type="match status" value="1"/>
</dbReference>
<feature type="domain" description="Pyrrolo-quinoline quinone repeat" evidence="1">
    <location>
        <begin position="141"/>
        <end position="264"/>
    </location>
</feature>
<dbReference type="InterPro" id="IPR011047">
    <property type="entry name" value="Quinoprotein_ADH-like_sf"/>
</dbReference>
<dbReference type="RefSeq" id="WP_282757184.1">
    <property type="nucleotide sequence ID" value="NZ_JASCTH010000002.1"/>
</dbReference>
<keyword evidence="3" id="KW-1185">Reference proteome</keyword>
<dbReference type="InterPro" id="IPR018391">
    <property type="entry name" value="PQQ_b-propeller_rpt"/>
</dbReference>
<organism evidence="2 3">
    <name type="scientific">Actinoplanes sandaracinus</name>
    <dbReference type="NCBI Taxonomy" id="3045177"/>
    <lineage>
        <taxon>Bacteria</taxon>
        <taxon>Bacillati</taxon>
        <taxon>Actinomycetota</taxon>
        <taxon>Actinomycetes</taxon>
        <taxon>Micromonosporales</taxon>
        <taxon>Micromonosporaceae</taxon>
        <taxon>Actinoplanes</taxon>
    </lineage>
</organism>
<evidence type="ECO:0000313" key="3">
    <source>
        <dbReference type="Proteomes" id="UP001241758"/>
    </source>
</evidence>
<dbReference type="InterPro" id="IPR002372">
    <property type="entry name" value="PQQ_rpt_dom"/>
</dbReference>
<feature type="domain" description="Pyrrolo-quinoline quinone repeat" evidence="1">
    <location>
        <begin position="270"/>
        <end position="436"/>
    </location>
</feature>
<dbReference type="SMART" id="SM00564">
    <property type="entry name" value="PQQ"/>
    <property type="match status" value="3"/>
</dbReference>
<name>A0ABT6WDK6_9ACTN</name>
<dbReference type="Pfam" id="PF13360">
    <property type="entry name" value="PQQ_2"/>
    <property type="match status" value="2"/>
</dbReference>
<sequence length="454" mass="47905">MSVSVIDLGDVSDPSARLDEYPPARRHEFDRATLRRLTTAVIAGVCALLLGGSALPGPPVLREVWSVPFSDNDSMSAQGGLLFVNRAVTGGSELTAYDMATGALRWTRASDESPVWIDAATQPGVILLPSDEQVTALTLEDGSVVSYAYGGTLTAIDPATGNRLWERPGMQVYGDDGDKVLLHESGGDGQITAFRLVGARDGSIVWEQRAPAGVDRVEVQSENGVAAHIVTATPTGEITVLRYSDGTTVASAQVPWSPTSSSDGTGSMIATAPGLVMVLHITRDTNTVTAYRATTLEELWTREFTDSAHVQDCGPVLCVGGGNFFTAVDPATGEARWSGDGNAAFGLLLPNDRLLVSGNDDAPQQTIVDVATGRPVGGAGRGRLLYRDDRTGALFLLRGLFPDLNRMAVSRLDPVTGRAVTLGALPIRDDRFCTGEGRYLACQVETTLTVTAVG</sequence>
<dbReference type="PANTHER" id="PTHR34512">
    <property type="entry name" value="CELL SURFACE PROTEIN"/>
    <property type="match status" value="1"/>
</dbReference>
<dbReference type="PANTHER" id="PTHR34512:SF30">
    <property type="entry name" value="OUTER MEMBRANE PROTEIN ASSEMBLY FACTOR BAMB"/>
    <property type="match status" value="1"/>
</dbReference>
<proteinExistence type="predicted"/>
<dbReference type="InterPro" id="IPR015943">
    <property type="entry name" value="WD40/YVTN_repeat-like_dom_sf"/>
</dbReference>
<dbReference type="SUPFAM" id="SSF50998">
    <property type="entry name" value="Quinoprotein alcohol dehydrogenase-like"/>
    <property type="match status" value="1"/>
</dbReference>
<protein>
    <submittedName>
        <fullName evidence="2">PQQ-binding-like beta-propeller repeat protein</fullName>
    </submittedName>
</protein>
<evidence type="ECO:0000313" key="2">
    <source>
        <dbReference type="EMBL" id="MDI6097809.1"/>
    </source>
</evidence>
<accession>A0ABT6WDK6</accession>
<comment type="caution">
    <text evidence="2">The sequence shown here is derived from an EMBL/GenBank/DDBJ whole genome shotgun (WGS) entry which is preliminary data.</text>
</comment>
<dbReference type="EMBL" id="JASCTH010000002">
    <property type="protein sequence ID" value="MDI6097809.1"/>
    <property type="molecule type" value="Genomic_DNA"/>
</dbReference>
<evidence type="ECO:0000259" key="1">
    <source>
        <dbReference type="Pfam" id="PF13360"/>
    </source>
</evidence>
<reference evidence="2 3" key="1">
    <citation type="submission" date="2023-05" db="EMBL/GenBank/DDBJ databases">
        <title>Actinoplanes sp. NEAU-A12 genome sequencing.</title>
        <authorList>
            <person name="Wang Z.-S."/>
        </authorList>
    </citation>
    <scope>NUCLEOTIDE SEQUENCE [LARGE SCALE GENOMIC DNA]</scope>
    <source>
        <strain evidence="2 3">NEAU-A12</strain>
    </source>
</reference>
<gene>
    <name evidence="2" type="ORF">QLQ12_04235</name>
</gene>